<feature type="compositionally biased region" description="Basic residues" evidence="1">
    <location>
        <begin position="758"/>
        <end position="768"/>
    </location>
</feature>
<feature type="region of interest" description="Disordered" evidence="1">
    <location>
        <begin position="538"/>
        <end position="615"/>
    </location>
</feature>
<feature type="region of interest" description="Disordered" evidence="1">
    <location>
        <begin position="1"/>
        <end position="58"/>
    </location>
</feature>
<name>A0A0T6B287_9SCAR</name>
<feature type="compositionally biased region" description="Basic and acidic residues" evidence="1">
    <location>
        <begin position="21"/>
        <end position="36"/>
    </location>
</feature>
<feature type="region of interest" description="Disordered" evidence="1">
    <location>
        <begin position="69"/>
        <end position="88"/>
    </location>
</feature>
<feature type="compositionally biased region" description="Basic and acidic residues" evidence="1">
    <location>
        <begin position="350"/>
        <end position="366"/>
    </location>
</feature>
<feature type="compositionally biased region" description="Polar residues" evidence="1">
    <location>
        <begin position="296"/>
        <end position="305"/>
    </location>
</feature>
<evidence type="ECO:0000313" key="3">
    <source>
        <dbReference type="Proteomes" id="UP000051574"/>
    </source>
</evidence>
<gene>
    <name evidence="2" type="ORF">AMK59_5871</name>
</gene>
<feature type="compositionally biased region" description="Basic and acidic residues" evidence="1">
    <location>
        <begin position="140"/>
        <end position="160"/>
    </location>
</feature>
<reference evidence="2 3" key="1">
    <citation type="submission" date="2015-09" db="EMBL/GenBank/DDBJ databases">
        <title>Draft genome of the scarab beetle Oryctes borbonicus.</title>
        <authorList>
            <person name="Meyer J.M."/>
            <person name="Markov G.V."/>
            <person name="Baskaran P."/>
            <person name="Herrmann M."/>
            <person name="Sommer R.J."/>
            <person name="Roedelsperger C."/>
        </authorList>
    </citation>
    <scope>NUCLEOTIDE SEQUENCE [LARGE SCALE GENOMIC DNA]</scope>
    <source>
        <strain evidence="2">OB123</strain>
        <tissue evidence="2">Whole animal</tissue>
    </source>
</reference>
<protein>
    <submittedName>
        <fullName evidence="2">Uncharacterized protein</fullName>
    </submittedName>
</protein>
<feature type="compositionally biased region" description="Polar residues" evidence="1">
    <location>
        <begin position="189"/>
        <end position="208"/>
    </location>
</feature>
<dbReference type="Proteomes" id="UP000051574">
    <property type="component" value="Unassembled WGS sequence"/>
</dbReference>
<feature type="compositionally biased region" description="Polar residues" evidence="1">
    <location>
        <begin position="46"/>
        <end position="57"/>
    </location>
</feature>
<feature type="non-terminal residue" evidence="2">
    <location>
        <position position="828"/>
    </location>
</feature>
<feature type="region of interest" description="Disordered" evidence="1">
    <location>
        <begin position="284"/>
        <end position="309"/>
    </location>
</feature>
<feature type="region of interest" description="Disordered" evidence="1">
    <location>
        <begin position="238"/>
        <end position="257"/>
    </location>
</feature>
<organism evidence="2 3">
    <name type="scientific">Oryctes borbonicus</name>
    <dbReference type="NCBI Taxonomy" id="1629725"/>
    <lineage>
        <taxon>Eukaryota</taxon>
        <taxon>Metazoa</taxon>
        <taxon>Ecdysozoa</taxon>
        <taxon>Arthropoda</taxon>
        <taxon>Hexapoda</taxon>
        <taxon>Insecta</taxon>
        <taxon>Pterygota</taxon>
        <taxon>Neoptera</taxon>
        <taxon>Endopterygota</taxon>
        <taxon>Coleoptera</taxon>
        <taxon>Polyphaga</taxon>
        <taxon>Scarabaeiformia</taxon>
        <taxon>Scarabaeidae</taxon>
        <taxon>Dynastinae</taxon>
        <taxon>Oryctes</taxon>
    </lineage>
</organism>
<feature type="region of interest" description="Disordered" evidence="1">
    <location>
        <begin position="743"/>
        <end position="787"/>
    </location>
</feature>
<feature type="region of interest" description="Disordered" evidence="1">
    <location>
        <begin position="189"/>
        <end position="223"/>
    </location>
</feature>
<feature type="compositionally biased region" description="Basic residues" evidence="1">
    <location>
        <begin position="819"/>
        <end position="828"/>
    </location>
</feature>
<feature type="region of interest" description="Disordered" evidence="1">
    <location>
        <begin position="807"/>
        <end position="828"/>
    </location>
</feature>
<dbReference type="AlphaFoldDB" id="A0A0T6B287"/>
<feature type="compositionally biased region" description="Polar residues" evidence="1">
    <location>
        <begin position="538"/>
        <end position="548"/>
    </location>
</feature>
<feature type="compositionally biased region" description="Basic and acidic residues" evidence="1">
    <location>
        <begin position="376"/>
        <end position="393"/>
    </location>
</feature>
<evidence type="ECO:0000313" key="2">
    <source>
        <dbReference type="EMBL" id="KRT81567.1"/>
    </source>
</evidence>
<dbReference type="OrthoDB" id="6782661at2759"/>
<feature type="region of interest" description="Disordered" evidence="1">
    <location>
        <begin position="453"/>
        <end position="494"/>
    </location>
</feature>
<keyword evidence="3" id="KW-1185">Reference proteome</keyword>
<evidence type="ECO:0000256" key="1">
    <source>
        <dbReference type="SAM" id="MobiDB-lite"/>
    </source>
</evidence>
<feature type="region of interest" description="Disordered" evidence="1">
    <location>
        <begin position="103"/>
        <end position="173"/>
    </location>
</feature>
<feature type="region of interest" description="Disordered" evidence="1">
    <location>
        <begin position="323"/>
        <end position="398"/>
    </location>
</feature>
<accession>A0A0T6B287</accession>
<proteinExistence type="predicted"/>
<feature type="compositionally biased region" description="Basic residues" evidence="1">
    <location>
        <begin position="551"/>
        <end position="564"/>
    </location>
</feature>
<comment type="caution">
    <text evidence="2">The sequence shown here is derived from an EMBL/GenBank/DDBJ whole genome shotgun (WGS) entry which is preliminary data.</text>
</comment>
<feature type="compositionally biased region" description="Basic residues" evidence="1">
    <location>
        <begin position="9"/>
        <end position="20"/>
    </location>
</feature>
<sequence>MNPAEAARQRHQRHTSRERRRNSLDGHVRSKSEGTAKRYSRRHNTTRPSSTESSATSLDVRCACQYFQGDSLLPDQKPREFQANQKGRANLFTEKRVVFKIRDHEYEPVNPPADTSTEQLPPPPPPPEVQVNDAPVKRTSSKESKKSRPDSLRIPLKDEVMVQSDEEVESGDVLTVEEMQARIEDQYFNRASSQQENLPASETSATNTTDEKEIAPQGSQAKKIQDAFKTQAEKLRTKIKNIKKPNIHMPSRPNFEKFKIQKPNISMPKIPDQMRVNLPSFTLPKKSSFTRKRTVKQYSTESNAGDSKKKLFDFSTYPRIFKKKKKSDDLDDDDLNVSATVPRSKKSSKGKSEKAKESEKKQKNPDVIRIPLHSEASMDKEENGMSSHGRYEEENINMDDAYVKESQQLNTASRFNTGDFSRNRWNHGSFHEHHLNEIEDIENQPKDVELDHEVERPQTSSEPEMEPEMEIDSVHRQSDMRSVSSSGDVHRPGVLEKINSDEYFMQMGGNYASSELREAFEQPTNQLAKLQTDDSFDQEFNVSDQSFQEIRKRKPIKKPKRKKTPNVSRERISFDQESETEEYPEPYMHEEPARPKRKNKQMKNGQNDKSPYRETILVPDPEFDIMRKAASDNILLTNREEEENFQNSKFRQEYPQHYENEKMQGIEQPDILISDPYQRRRFQYNEDDYVHLERYEEEMPEAPPRKQRSLKSLASEHDSIIDELNLPKQEIMPQHMEVNRLEHEYIIPTPDEPPVRPARTRSRTRSHSRLTNQSEDEQPLAEPETPCIEEPCVQQVCDYMGYAVIDKNRHRDPPLPPPARKKRSIKSE</sequence>
<dbReference type="EMBL" id="LJIG01016116">
    <property type="protein sequence ID" value="KRT81567.1"/>
    <property type="molecule type" value="Genomic_DNA"/>
</dbReference>